<evidence type="ECO:0000256" key="1">
    <source>
        <dbReference type="SAM" id="Phobius"/>
    </source>
</evidence>
<protein>
    <submittedName>
        <fullName evidence="2">Cell envelope integrity protein CreD</fullName>
    </submittedName>
</protein>
<gene>
    <name evidence="2" type="primary">creD</name>
    <name evidence="2" type="ORF">SNE34_04940</name>
</gene>
<evidence type="ECO:0000313" key="3">
    <source>
        <dbReference type="Proteomes" id="UP001355056"/>
    </source>
</evidence>
<keyword evidence="1" id="KW-1133">Transmembrane helix</keyword>
<dbReference type="RefSeq" id="WP_332615234.1">
    <property type="nucleotide sequence ID" value="NZ_JAXGFP010000002.1"/>
</dbReference>
<accession>A0ABU7YWR5</accession>
<organism evidence="2 3">
    <name type="scientific">Novilysobacter erysipheiresistens</name>
    <dbReference type="NCBI Taxonomy" id="1749332"/>
    <lineage>
        <taxon>Bacteria</taxon>
        <taxon>Pseudomonadati</taxon>
        <taxon>Pseudomonadota</taxon>
        <taxon>Gammaproteobacteria</taxon>
        <taxon>Lysobacterales</taxon>
        <taxon>Lysobacteraceae</taxon>
        <taxon>Novilysobacter</taxon>
    </lineage>
</organism>
<proteinExistence type="predicted"/>
<name>A0ABU7YWR5_9GAMM</name>
<evidence type="ECO:0000313" key="2">
    <source>
        <dbReference type="EMBL" id="MEG3183349.1"/>
    </source>
</evidence>
<dbReference type="Proteomes" id="UP001355056">
    <property type="component" value="Unassembled WGS sequence"/>
</dbReference>
<feature type="transmembrane region" description="Helical" evidence="1">
    <location>
        <begin position="412"/>
        <end position="430"/>
    </location>
</feature>
<keyword evidence="1" id="KW-0812">Transmembrane</keyword>
<feature type="transmembrane region" description="Helical" evidence="1">
    <location>
        <begin position="385"/>
        <end position="406"/>
    </location>
</feature>
<feature type="transmembrane region" description="Helical" evidence="1">
    <location>
        <begin position="333"/>
        <end position="353"/>
    </location>
</feature>
<dbReference type="PIRSF" id="PIRSF004548">
    <property type="entry name" value="CreD"/>
    <property type="match status" value="1"/>
</dbReference>
<feature type="transmembrane region" description="Helical" evidence="1">
    <location>
        <begin position="308"/>
        <end position="326"/>
    </location>
</feature>
<dbReference type="InterPro" id="IPR010364">
    <property type="entry name" value="Uncharacterised_IM_CreD"/>
</dbReference>
<comment type="caution">
    <text evidence="2">The sequence shown here is derived from an EMBL/GenBank/DDBJ whole genome shotgun (WGS) entry which is preliminary data.</text>
</comment>
<dbReference type="PANTHER" id="PTHR30092">
    <property type="entry name" value="INNER MEMBRANE PROTEIN CRED"/>
    <property type="match status" value="1"/>
</dbReference>
<keyword evidence="1" id="KW-0472">Membrane</keyword>
<sequence>MRLWMRIAMVLGLTLAILVPLTMVRGVVQERQDYRRQVVADIARSYAGPQTFAGPVLVVPYQEVVEVEEADRAGIVRTTRKTVSRQWTFFPKTLAVEGGLKPGIRRRNLHEVRVYEWHGSAKAAFEVAIPADPGTERGRRIGQPYLSYAISDVRGLRGPTLQVGQRTLEVEQGRAPGHVGGEGLHALLPPLPPLPPGQLHRVQTELRLVLAGTERFSLVPLGDQNRFSLTSSWPHPSFDGSSPRTRMIDADGFQAGWEIPGVASNAQQRWQSAKGDLAEDAATAIDRVSVSLIDPVDVYSKTDRATKYGLLFVLLTFIGFFIFELTKSLPIHPIQYGLVGLALAMFFLLLLSLSEHFPFGWSYLGAGIACIGLITFYLSAVLRSVMRALGFAAMLSTLYAALYGLLVSEDNALVLGAGLLFVVLAALMVVTRKVDWYQLGSRPNPSPARREPILSEP</sequence>
<dbReference type="EMBL" id="JAXGFP010000002">
    <property type="protein sequence ID" value="MEG3183349.1"/>
    <property type="molecule type" value="Genomic_DNA"/>
</dbReference>
<dbReference type="NCBIfam" id="NF008712">
    <property type="entry name" value="PRK11715.1-1"/>
    <property type="match status" value="1"/>
</dbReference>
<dbReference type="PANTHER" id="PTHR30092:SF0">
    <property type="entry name" value="INNER MEMBRANE PROTEIN CRED"/>
    <property type="match status" value="1"/>
</dbReference>
<keyword evidence="3" id="KW-1185">Reference proteome</keyword>
<reference evidence="2 3" key="1">
    <citation type="journal article" date="2016" name="Int. J. Syst. Evol. Microbiol.">
        <title>Lysobacter erysipheiresistens sp. nov., an antagonist of powdery mildew, isolated from tobacco-cultivated soil.</title>
        <authorList>
            <person name="Xie B."/>
            <person name="Li T."/>
            <person name="Lin X."/>
            <person name="Wang C.J."/>
            <person name="Chen Y.J."/>
            <person name="Liu W.J."/>
            <person name="Zhao Z.W."/>
        </authorList>
    </citation>
    <scope>NUCLEOTIDE SEQUENCE [LARGE SCALE GENOMIC DNA]</scope>
    <source>
        <strain evidence="2 3">RS-LYSO-3</strain>
    </source>
</reference>
<dbReference type="Pfam" id="PF06123">
    <property type="entry name" value="CreD"/>
    <property type="match status" value="1"/>
</dbReference>
<feature type="transmembrane region" description="Helical" evidence="1">
    <location>
        <begin position="359"/>
        <end position="378"/>
    </location>
</feature>